<feature type="region of interest" description="Disordered" evidence="6">
    <location>
        <begin position="876"/>
        <end position="904"/>
    </location>
</feature>
<dbReference type="InterPro" id="IPR005158">
    <property type="entry name" value="BTAD"/>
</dbReference>
<keyword evidence="4 10" id="KW-0238">DNA-binding</keyword>
<dbReference type="InterPro" id="IPR036388">
    <property type="entry name" value="WH-like_DNA-bd_sf"/>
</dbReference>
<proteinExistence type="inferred from homology"/>
<dbReference type="GO" id="GO:0006355">
    <property type="term" value="P:regulation of DNA-templated transcription"/>
    <property type="evidence" value="ECO:0007669"/>
    <property type="project" value="InterPro"/>
</dbReference>
<keyword evidence="3" id="KW-0805">Transcription regulation</keyword>
<dbReference type="InterPro" id="IPR029787">
    <property type="entry name" value="Nucleotide_cyclase"/>
</dbReference>
<dbReference type="Gene3D" id="3.30.70.1230">
    <property type="entry name" value="Nucleotide cyclase"/>
    <property type="match status" value="1"/>
</dbReference>
<dbReference type="AlphaFoldDB" id="A0A1I6RJ63"/>
<dbReference type="Pfam" id="PF03704">
    <property type="entry name" value="BTAD"/>
    <property type="match status" value="1"/>
</dbReference>
<keyword evidence="5" id="KW-0804">Transcription</keyword>
<feature type="domain" description="Bacterial transcriptional activator" evidence="9">
    <location>
        <begin position="113"/>
        <end position="258"/>
    </location>
</feature>
<dbReference type="Proteomes" id="UP000198873">
    <property type="component" value="Unassembled WGS sequence"/>
</dbReference>
<comment type="similarity">
    <text evidence="1">Belongs to the AfsR/DnrI/RedD regulatory family.</text>
</comment>
<dbReference type="SUPFAM" id="SSF55073">
    <property type="entry name" value="Nucleotide cyclase"/>
    <property type="match status" value="1"/>
</dbReference>
<dbReference type="PANTHER" id="PTHR35807">
    <property type="entry name" value="TRANSCRIPTIONAL REGULATOR REDD-RELATED"/>
    <property type="match status" value="1"/>
</dbReference>
<sequence>MSAGAGPGELRFRLLGPLEVQRDGTPVRLHGLHQRATLAYLLLHPNRATATSELIAALWRGPAPASARKMVQNAVWQLRTRLLEPPRDGGRDRGAVLWSRPPGYLLQVHPGALDLHRFHTLAAEGRARMREGAVATASLRWREALALWRGPMLADLVETGVRWPELEAAETARLDVLEKYFDAELALGRHDSVLPELRAVTRAEPRREPFTGQLMLALHRGGRHSEALDVYTAIRTELAEELGLEPGRRLHELHQAILTGDPSLDLTPPRGALRIAAAPAAAPVAAPAAAPAAAPEPARIRREISALLLAVSFPGDPDDPDDLDGADDPDNTGDPDALERIDAETTALDTVIGEAASRFGGSVVSRIGSCWLVLFGAGRTRGDEPLRAVSTALAVRQRLRRLPPRRRLRAAVDTGEAVVRHRPPEAGTTPAVTSAVLDRAQALLPLVPPDEVWVGPATRDRTEAAVDYQRARIPSAAWTVRALRPAAPAGTTTPLPERARALRTLTALLDGAPPGPRAVLVVGAPGLGKSTLLAAFEHRVAARAPAARPLLARIVPATVDDSQLFTVATPLCAACGIGPADPPGSARQKLWALVERAAADPEEATRLFTRLLVAIGHLPDHERTATAEEVTAAWLTLLERLAAERPVLVLVDDLHHADDTVLRLVDRAATRPDGPLVVATARPGVFRRRPAWATPREPAAPVPHTLTLEPLSDTSVAEQIRSLLPPGPPGAGPTRELTEAVTALAGGNPLVAAAFVHRALHRPPADPAVPRTALIPGPVRRVLDAELDALPADLAQAVRDAAVIGEDIGAGPLAVLSGRPAPEAAHTLADLARRGILTPAGAAPDGTPRYRFRRPLLREAAYTGLPRGARAARHAALAGGPGEAPPPVPPALLRLHSVQERRAR</sequence>
<evidence type="ECO:0000256" key="2">
    <source>
        <dbReference type="ARBA" id="ARBA00023012"/>
    </source>
</evidence>
<dbReference type="SUPFAM" id="SSF46894">
    <property type="entry name" value="C-terminal effector domain of the bipartite response regulators"/>
    <property type="match status" value="1"/>
</dbReference>
<dbReference type="STRING" id="1176198.SAMN05444716_103120"/>
<evidence type="ECO:0000259" key="9">
    <source>
        <dbReference type="SMART" id="SM01043"/>
    </source>
</evidence>
<dbReference type="GO" id="GO:0003677">
    <property type="term" value="F:DNA binding"/>
    <property type="evidence" value="ECO:0007669"/>
    <property type="project" value="UniProtKB-KW"/>
</dbReference>
<name>A0A1I6RJ63_9ACTN</name>
<evidence type="ECO:0000256" key="5">
    <source>
        <dbReference type="ARBA" id="ARBA00023163"/>
    </source>
</evidence>
<dbReference type="RefSeq" id="WP_107407803.1">
    <property type="nucleotide sequence ID" value="NZ_FPAB01000003.1"/>
</dbReference>
<reference evidence="11" key="1">
    <citation type="submission" date="2016-10" db="EMBL/GenBank/DDBJ databases">
        <authorList>
            <person name="Varghese N."/>
            <person name="Submissions S."/>
        </authorList>
    </citation>
    <scope>NUCLEOTIDE SEQUENCE [LARGE SCALE GENOMIC DNA]</scope>
    <source>
        <strain evidence="11">CGMCC 4.7047</strain>
    </source>
</reference>
<dbReference type="InterPro" id="IPR011990">
    <property type="entry name" value="TPR-like_helical_dom_sf"/>
</dbReference>
<dbReference type="Pfam" id="PF13191">
    <property type="entry name" value="AAA_16"/>
    <property type="match status" value="1"/>
</dbReference>
<protein>
    <submittedName>
        <fullName evidence="10">DNA-binding transcriptional activator of the SARP family</fullName>
    </submittedName>
</protein>
<keyword evidence="11" id="KW-1185">Reference proteome</keyword>
<dbReference type="InterPro" id="IPR041664">
    <property type="entry name" value="AAA_16"/>
</dbReference>
<evidence type="ECO:0000256" key="4">
    <source>
        <dbReference type="ARBA" id="ARBA00023125"/>
    </source>
</evidence>
<evidence type="ECO:0000313" key="11">
    <source>
        <dbReference type="Proteomes" id="UP000198873"/>
    </source>
</evidence>
<evidence type="ECO:0000259" key="7">
    <source>
        <dbReference type="SMART" id="SM00382"/>
    </source>
</evidence>
<evidence type="ECO:0000256" key="3">
    <source>
        <dbReference type="ARBA" id="ARBA00023015"/>
    </source>
</evidence>
<dbReference type="PANTHER" id="PTHR35807:SF1">
    <property type="entry name" value="TRANSCRIPTIONAL REGULATOR REDD"/>
    <property type="match status" value="1"/>
</dbReference>
<dbReference type="InterPro" id="IPR051677">
    <property type="entry name" value="AfsR-DnrI-RedD_regulator"/>
</dbReference>
<feature type="compositionally biased region" description="Acidic residues" evidence="6">
    <location>
        <begin position="316"/>
        <end position="333"/>
    </location>
</feature>
<evidence type="ECO:0000313" key="10">
    <source>
        <dbReference type="EMBL" id="SFS64779.1"/>
    </source>
</evidence>
<dbReference type="SMART" id="SM00382">
    <property type="entry name" value="AAA"/>
    <property type="match status" value="1"/>
</dbReference>
<feature type="region of interest" description="Disordered" evidence="6">
    <location>
        <begin position="316"/>
        <end position="337"/>
    </location>
</feature>
<dbReference type="InterPro" id="IPR027417">
    <property type="entry name" value="P-loop_NTPase"/>
</dbReference>
<dbReference type="SUPFAM" id="SSF48452">
    <property type="entry name" value="TPR-like"/>
    <property type="match status" value="1"/>
</dbReference>
<dbReference type="InterPro" id="IPR003593">
    <property type="entry name" value="AAA+_ATPase"/>
</dbReference>
<evidence type="ECO:0000256" key="6">
    <source>
        <dbReference type="SAM" id="MobiDB-lite"/>
    </source>
</evidence>
<accession>A0A1I6RJ63</accession>
<dbReference type="Gene3D" id="3.40.50.300">
    <property type="entry name" value="P-loop containing nucleotide triphosphate hydrolases"/>
    <property type="match status" value="1"/>
</dbReference>
<dbReference type="SMART" id="SM00862">
    <property type="entry name" value="Trans_reg_C"/>
    <property type="match status" value="1"/>
</dbReference>
<evidence type="ECO:0000256" key="1">
    <source>
        <dbReference type="ARBA" id="ARBA00005820"/>
    </source>
</evidence>
<dbReference type="InterPro" id="IPR016032">
    <property type="entry name" value="Sig_transdc_resp-reg_C-effctor"/>
</dbReference>
<feature type="domain" description="AAA+ ATPase" evidence="7">
    <location>
        <begin position="515"/>
        <end position="721"/>
    </location>
</feature>
<gene>
    <name evidence="10" type="ORF">SAMN05444716_103120</name>
</gene>
<dbReference type="InterPro" id="IPR001867">
    <property type="entry name" value="OmpR/PhoB-type_DNA-bd"/>
</dbReference>
<evidence type="ECO:0000259" key="8">
    <source>
        <dbReference type="SMART" id="SM00862"/>
    </source>
</evidence>
<dbReference type="SUPFAM" id="SSF52540">
    <property type="entry name" value="P-loop containing nucleoside triphosphate hydrolases"/>
    <property type="match status" value="1"/>
</dbReference>
<dbReference type="Gene3D" id="1.25.40.10">
    <property type="entry name" value="Tetratricopeptide repeat domain"/>
    <property type="match status" value="1"/>
</dbReference>
<feature type="domain" description="OmpR/PhoB-type" evidence="8">
    <location>
        <begin position="24"/>
        <end position="106"/>
    </location>
</feature>
<organism evidence="10 11">
    <name type="scientific">Streptomyces harbinensis</name>
    <dbReference type="NCBI Taxonomy" id="1176198"/>
    <lineage>
        <taxon>Bacteria</taxon>
        <taxon>Bacillati</taxon>
        <taxon>Actinomycetota</taxon>
        <taxon>Actinomycetes</taxon>
        <taxon>Kitasatosporales</taxon>
        <taxon>Streptomycetaceae</taxon>
        <taxon>Streptomyces</taxon>
    </lineage>
</organism>
<keyword evidence="2" id="KW-0902">Two-component regulatory system</keyword>
<dbReference type="SMART" id="SM01043">
    <property type="entry name" value="BTAD"/>
    <property type="match status" value="1"/>
</dbReference>
<dbReference type="EMBL" id="FPAB01000003">
    <property type="protein sequence ID" value="SFS64779.1"/>
    <property type="molecule type" value="Genomic_DNA"/>
</dbReference>
<dbReference type="Gene3D" id="1.10.10.10">
    <property type="entry name" value="Winged helix-like DNA-binding domain superfamily/Winged helix DNA-binding domain"/>
    <property type="match status" value="1"/>
</dbReference>
<dbReference type="GO" id="GO:0000160">
    <property type="term" value="P:phosphorelay signal transduction system"/>
    <property type="evidence" value="ECO:0007669"/>
    <property type="project" value="UniProtKB-KW"/>
</dbReference>
<dbReference type="CDD" id="cd15831">
    <property type="entry name" value="BTAD"/>
    <property type="match status" value="1"/>
</dbReference>